<organism evidence="1">
    <name type="scientific">freshwater metagenome</name>
    <dbReference type="NCBI Taxonomy" id="449393"/>
    <lineage>
        <taxon>unclassified sequences</taxon>
        <taxon>metagenomes</taxon>
        <taxon>ecological metagenomes</taxon>
    </lineage>
</organism>
<dbReference type="AlphaFoldDB" id="A0A6J7E201"/>
<dbReference type="EMBL" id="CAFBLM010000047">
    <property type="protein sequence ID" value="CAB4875255.1"/>
    <property type="molecule type" value="Genomic_DNA"/>
</dbReference>
<protein>
    <submittedName>
        <fullName evidence="1">Unannotated protein</fullName>
    </submittedName>
</protein>
<name>A0A6J7E201_9ZZZZ</name>
<proteinExistence type="predicted"/>
<evidence type="ECO:0000313" key="1">
    <source>
        <dbReference type="EMBL" id="CAB4875255.1"/>
    </source>
</evidence>
<dbReference type="InterPro" id="IPR022292">
    <property type="entry name" value="CHP03843"/>
</dbReference>
<sequence>MAIDDEVSSAAAGPTQEEVLTVGSLDVEGRLSGASNATLFCIASLGQAQVECVYKPVMGERPLWDFPDGTLGHREVAAYLLAREVAALADDDQTLIPLTVWREDGPYGPGSCQLWIEATDTSYVDVVPVDQALPGWLSVLTASDDWGNPLELVHRDDHRLRAMALIDIVSNNSDRKGGHILPTDSDEIYGVDHGLCFNVEDKLRTVLWGWAGSELHEQEKKLLSKLIERLQSGELRAALSHHLTQEEIDLTADRAWLLLTQGRFLEPTSRWPSIPWPAF</sequence>
<reference evidence="1" key="1">
    <citation type="submission" date="2020-05" db="EMBL/GenBank/DDBJ databases">
        <authorList>
            <person name="Chiriac C."/>
            <person name="Salcher M."/>
            <person name="Ghai R."/>
            <person name="Kavagutti S V."/>
        </authorList>
    </citation>
    <scope>NUCLEOTIDE SEQUENCE</scope>
</reference>
<gene>
    <name evidence="1" type="ORF">UFOPK3401_01040</name>
</gene>
<accession>A0A6J7E201</accession>
<dbReference type="NCBIfam" id="TIGR03843">
    <property type="entry name" value="SCO1664 family protein"/>
    <property type="match status" value="1"/>
</dbReference>